<evidence type="ECO:0000256" key="1">
    <source>
        <dbReference type="ARBA" id="ARBA00004651"/>
    </source>
</evidence>
<evidence type="ECO:0000256" key="6">
    <source>
        <dbReference type="ARBA" id="ARBA00022989"/>
    </source>
</evidence>
<dbReference type="Gene3D" id="3.40.50.300">
    <property type="entry name" value="P-loop containing nucleotide triphosphate hydrolases"/>
    <property type="match status" value="1"/>
</dbReference>
<evidence type="ECO:0000256" key="8">
    <source>
        <dbReference type="SAM" id="MobiDB-lite"/>
    </source>
</evidence>
<keyword evidence="3 9" id="KW-0812">Transmembrane</keyword>
<keyword evidence="6 9" id="KW-1133">Transmembrane helix</keyword>
<evidence type="ECO:0000256" key="4">
    <source>
        <dbReference type="ARBA" id="ARBA00022741"/>
    </source>
</evidence>
<accession>A0ABQ6IFW7</accession>
<feature type="transmembrane region" description="Helical" evidence="9">
    <location>
        <begin position="551"/>
        <end position="569"/>
    </location>
</feature>
<dbReference type="PANTHER" id="PTHR32196">
    <property type="entry name" value="ABC TRANSPORTER PERMEASE PROTEIN YPHD-RELATED-RELATED"/>
    <property type="match status" value="1"/>
</dbReference>
<feature type="transmembrane region" description="Helical" evidence="9">
    <location>
        <begin position="376"/>
        <end position="402"/>
    </location>
</feature>
<dbReference type="PROSITE" id="PS50893">
    <property type="entry name" value="ABC_TRANSPORTER_2"/>
    <property type="match status" value="1"/>
</dbReference>
<dbReference type="Proteomes" id="UP001157125">
    <property type="component" value="Unassembled WGS sequence"/>
</dbReference>
<comment type="caution">
    <text evidence="11">The sequence shown here is derived from an EMBL/GenBank/DDBJ whole genome shotgun (WGS) entry which is preliminary data.</text>
</comment>
<dbReference type="Pfam" id="PF00005">
    <property type="entry name" value="ABC_tran"/>
    <property type="match status" value="1"/>
</dbReference>
<keyword evidence="2" id="KW-1003">Cell membrane</keyword>
<evidence type="ECO:0000313" key="11">
    <source>
        <dbReference type="EMBL" id="GMA36773.1"/>
    </source>
</evidence>
<feature type="transmembrane region" description="Helical" evidence="9">
    <location>
        <begin position="318"/>
        <end position="336"/>
    </location>
</feature>
<dbReference type="CDD" id="cd03215">
    <property type="entry name" value="ABC_Carb_Monos_II"/>
    <property type="match status" value="1"/>
</dbReference>
<gene>
    <name evidence="11" type="ORF">GCM10025876_29770</name>
</gene>
<evidence type="ECO:0000256" key="2">
    <source>
        <dbReference type="ARBA" id="ARBA00022475"/>
    </source>
</evidence>
<proteinExistence type="predicted"/>
<feature type="transmembrane region" description="Helical" evidence="9">
    <location>
        <begin position="292"/>
        <end position="311"/>
    </location>
</feature>
<feature type="domain" description="ABC transporter" evidence="10">
    <location>
        <begin position="2"/>
        <end position="250"/>
    </location>
</feature>
<feature type="region of interest" description="Disordered" evidence="8">
    <location>
        <begin position="577"/>
        <end position="605"/>
    </location>
</feature>
<dbReference type="InterPro" id="IPR001851">
    <property type="entry name" value="ABC_transp_permease"/>
</dbReference>
<feature type="transmembrane region" description="Helical" evidence="9">
    <location>
        <begin position="495"/>
        <end position="513"/>
    </location>
</feature>
<feature type="transmembrane region" description="Helical" evidence="9">
    <location>
        <begin position="464"/>
        <end position="483"/>
    </location>
</feature>
<dbReference type="SUPFAM" id="SSF52540">
    <property type="entry name" value="P-loop containing nucleoside triphosphate hydrolases"/>
    <property type="match status" value="1"/>
</dbReference>
<dbReference type="EMBL" id="BSUN01000001">
    <property type="protein sequence ID" value="GMA36773.1"/>
    <property type="molecule type" value="Genomic_DNA"/>
</dbReference>
<reference evidence="12" key="1">
    <citation type="journal article" date="2019" name="Int. J. Syst. Evol. Microbiol.">
        <title>The Global Catalogue of Microorganisms (GCM) 10K type strain sequencing project: providing services to taxonomists for standard genome sequencing and annotation.</title>
        <authorList>
            <consortium name="The Broad Institute Genomics Platform"/>
            <consortium name="The Broad Institute Genome Sequencing Center for Infectious Disease"/>
            <person name="Wu L."/>
            <person name="Ma J."/>
        </authorList>
    </citation>
    <scope>NUCLEOTIDE SEQUENCE [LARGE SCALE GENOMIC DNA]</scope>
    <source>
        <strain evidence="12">NBRC 112299</strain>
    </source>
</reference>
<evidence type="ECO:0000259" key="10">
    <source>
        <dbReference type="PROSITE" id="PS50893"/>
    </source>
</evidence>
<dbReference type="PROSITE" id="PS00211">
    <property type="entry name" value="ABC_TRANSPORTER_1"/>
    <property type="match status" value="1"/>
</dbReference>
<feature type="transmembrane region" description="Helical" evidence="9">
    <location>
        <begin position="255"/>
        <end position="272"/>
    </location>
</feature>
<feature type="transmembrane region" description="Helical" evidence="9">
    <location>
        <begin position="342"/>
        <end position="364"/>
    </location>
</feature>
<dbReference type="InterPro" id="IPR027417">
    <property type="entry name" value="P-loop_NTPase"/>
</dbReference>
<feature type="compositionally biased region" description="Basic residues" evidence="8">
    <location>
        <begin position="221"/>
        <end position="239"/>
    </location>
</feature>
<sequence>MLSASGIGRKGILEPADLDIFEGEVVGLAGLLGSGRTELVRLLYGADKADAGEITVRGQRAKIHAPRHAIDRRVAFSSENRRAEGVIADLTVAENMVLGVQAQRGWLRRLSKAEQDAIVAEYMEALGVRPADPHVPIGTLSGGNQQKVLLARWLAMQPELLILDEPTRGIDVGAKADIQRKVAELAAKGLSVVFISSEARGGPAHHPARRSPERPSQDRRTRPHRGGPRRARRLHRPCRARREERVPMTLLKHHLFWPSAALVTLIVVNVIANPNFAKITLRDGDLYGNPVTILRESAPLMLVALGMTLVIATRGIDLSVGAVMAVSGAVSLTIIADAPDPGSLGIVVTAIVTAVLVALVLGAWNGFLVSVLGIQPIIATLVLMLAGRGVALLITGGAITTVTSAPYKFISNGYLILLPVAFFVWVAVVAAVALLERRTALGMLTEAVGINPESSRLAGVRSRGIIWGAYIASGVLAGVAGIINASNTMAADANNAGYLIELYAILAVVLGGTSLMGGKFSIAGTVIGVLTVTTLDKTIQFLGVPPAQSPVFFAVVVVIVVLVQSPRVHQWGRSLSRRRAATDRGDGGGNAAAASAAPTRKEVGV</sequence>
<evidence type="ECO:0000313" key="12">
    <source>
        <dbReference type="Proteomes" id="UP001157125"/>
    </source>
</evidence>
<evidence type="ECO:0000256" key="3">
    <source>
        <dbReference type="ARBA" id="ARBA00022692"/>
    </source>
</evidence>
<feature type="region of interest" description="Disordered" evidence="8">
    <location>
        <begin position="199"/>
        <end position="239"/>
    </location>
</feature>
<comment type="subcellular location">
    <subcellularLocation>
        <location evidence="1">Cell membrane</location>
        <topology evidence="1">Multi-pass membrane protein</topology>
    </subcellularLocation>
</comment>
<keyword evidence="5" id="KW-0067">ATP-binding</keyword>
<dbReference type="PANTHER" id="PTHR32196:SF19">
    <property type="entry name" value="GALACTOFURANOSE TRANSPORTER PERMEASE PROTEIN YTFT"/>
    <property type="match status" value="1"/>
</dbReference>
<keyword evidence="4" id="KW-0547">Nucleotide-binding</keyword>
<protein>
    <recommendedName>
        <fullName evidence="10">ABC transporter domain-containing protein</fullName>
    </recommendedName>
</protein>
<keyword evidence="7 9" id="KW-0472">Membrane</keyword>
<evidence type="ECO:0000256" key="7">
    <source>
        <dbReference type="ARBA" id="ARBA00023136"/>
    </source>
</evidence>
<dbReference type="InterPro" id="IPR017871">
    <property type="entry name" value="ABC_transporter-like_CS"/>
</dbReference>
<organism evidence="11 12">
    <name type="scientific">Demequina litorisediminis</name>
    <dbReference type="NCBI Taxonomy" id="1849022"/>
    <lineage>
        <taxon>Bacteria</taxon>
        <taxon>Bacillati</taxon>
        <taxon>Actinomycetota</taxon>
        <taxon>Actinomycetes</taxon>
        <taxon>Micrococcales</taxon>
        <taxon>Demequinaceae</taxon>
        <taxon>Demequina</taxon>
    </lineage>
</organism>
<dbReference type="SMART" id="SM00382">
    <property type="entry name" value="AAA"/>
    <property type="match status" value="1"/>
</dbReference>
<keyword evidence="12" id="KW-1185">Reference proteome</keyword>
<feature type="transmembrane region" description="Helical" evidence="9">
    <location>
        <begin position="414"/>
        <end position="435"/>
    </location>
</feature>
<feature type="compositionally biased region" description="Basic and acidic residues" evidence="8">
    <location>
        <begin position="210"/>
        <end position="220"/>
    </location>
</feature>
<evidence type="ECO:0000256" key="5">
    <source>
        <dbReference type="ARBA" id="ARBA00022840"/>
    </source>
</evidence>
<dbReference type="InterPro" id="IPR003593">
    <property type="entry name" value="AAA+_ATPase"/>
</dbReference>
<name>A0ABQ6IFW7_9MICO</name>
<dbReference type="InterPro" id="IPR003439">
    <property type="entry name" value="ABC_transporter-like_ATP-bd"/>
</dbReference>
<dbReference type="CDD" id="cd06579">
    <property type="entry name" value="TM_PBP1_transp_AraH_like"/>
    <property type="match status" value="1"/>
</dbReference>
<evidence type="ECO:0000256" key="9">
    <source>
        <dbReference type="SAM" id="Phobius"/>
    </source>
</evidence>
<dbReference type="Pfam" id="PF02653">
    <property type="entry name" value="BPD_transp_2"/>
    <property type="match status" value="1"/>
</dbReference>